<evidence type="ECO:0000313" key="2">
    <source>
        <dbReference type="EMBL" id="MPL89363.1"/>
    </source>
</evidence>
<reference evidence="2" key="1">
    <citation type="submission" date="2019-08" db="EMBL/GenBank/DDBJ databases">
        <authorList>
            <person name="Kucharzyk K."/>
            <person name="Murdoch R.W."/>
            <person name="Higgins S."/>
            <person name="Loffler F."/>
        </authorList>
    </citation>
    <scope>NUCLEOTIDE SEQUENCE</scope>
</reference>
<feature type="domain" description="DUF4382" evidence="1">
    <location>
        <begin position="26"/>
        <end position="168"/>
    </location>
</feature>
<dbReference type="Pfam" id="PF14321">
    <property type="entry name" value="DUF4382"/>
    <property type="match status" value="1"/>
</dbReference>
<sequence>MKTTKLVFAALIAVLLVACNTNDKQTVGFYLTDAPANKDILAVNVDVQAIKYSISSEEGEDAWIDLPMSPVVINLLDFSNGKDTLLSNIELETGVKIHQVRLILGDNNTVKLSDSSILPIQTPSAQQSGLKLNVQSNSEVTSGYKVVIDFDASRSIVLKGNGEYLLKPVIRAYITANSSRIYGNLLPADVATRVFTTDINGDTIATVSDTLQNNLFVLHGLYSGTYDIMVENLTTGETGVLKEDVSVTGGVNINLGELVIPLME</sequence>
<comment type="caution">
    <text evidence="2">The sequence shown here is derived from an EMBL/GenBank/DDBJ whole genome shotgun (WGS) entry which is preliminary data.</text>
</comment>
<proteinExistence type="predicted"/>
<gene>
    <name evidence="2" type="ORF">SDC9_35397</name>
</gene>
<protein>
    <recommendedName>
        <fullName evidence="1">DUF4382 domain-containing protein</fullName>
    </recommendedName>
</protein>
<accession>A0A644VFF5</accession>
<organism evidence="2">
    <name type="scientific">bioreactor metagenome</name>
    <dbReference type="NCBI Taxonomy" id="1076179"/>
    <lineage>
        <taxon>unclassified sequences</taxon>
        <taxon>metagenomes</taxon>
        <taxon>ecological metagenomes</taxon>
    </lineage>
</organism>
<name>A0A644VFF5_9ZZZZ</name>
<dbReference type="PROSITE" id="PS51257">
    <property type="entry name" value="PROKAR_LIPOPROTEIN"/>
    <property type="match status" value="1"/>
</dbReference>
<dbReference type="EMBL" id="VSSQ01000278">
    <property type="protein sequence ID" value="MPL89363.1"/>
    <property type="molecule type" value="Genomic_DNA"/>
</dbReference>
<dbReference type="InterPro" id="IPR025491">
    <property type="entry name" value="DUF4382"/>
</dbReference>
<evidence type="ECO:0000259" key="1">
    <source>
        <dbReference type="Pfam" id="PF14321"/>
    </source>
</evidence>
<dbReference type="AlphaFoldDB" id="A0A644VFF5"/>